<sequence length="158" mass="17445">MKRSIGFLIVEGAVFGIAIGCLIELIFSSIFAGNYYVPGIPSFLVHFENINVAVAFERALYALIGVVSSLGTLLFKNEEQPLIMSTAIHFVLIAITVCVVGVALGWFGSWEGVAGAVASFVLVYVLIWVGVYFYERRIATQATRRLHENETEELEEKH</sequence>
<reference evidence="2" key="2">
    <citation type="submission" date="2020-09" db="EMBL/GenBank/DDBJ databases">
        <authorList>
            <person name="Sun Q."/>
            <person name="Sedlacek I."/>
        </authorList>
    </citation>
    <scope>NUCLEOTIDE SEQUENCE</scope>
    <source>
        <strain evidence="2">CCM 8606</strain>
    </source>
</reference>
<feature type="transmembrane region" description="Helical" evidence="1">
    <location>
        <begin position="52"/>
        <end position="75"/>
    </location>
</feature>
<reference evidence="2" key="1">
    <citation type="journal article" date="2014" name="Int. J. Syst. Evol. Microbiol.">
        <title>Complete genome sequence of Corynebacterium casei LMG S-19264T (=DSM 44701T), isolated from a smear-ripened cheese.</title>
        <authorList>
            <consortium name="US DOE Joint Genome Institute (JGI-PGF)"/>
            <person name="Walter F."/>
            <person name="Albersmeier A."/>
            <person name="Kalinowski J."/>
            <person name="Ruckert C."/>
        </authorList>
    </citation>
    <scope>NUCLEOTIDE SEQUENCE</scope>
    <source>
        <strain evidence="2">CCM 8606</strain>
    </source>
</reference>
<feature type="transmembrane region" description="Helical" evidence="1">
    <location>
        <begin position="7"/>
        <end position="32"/>
    </location>
</feature>
<proteinExistence type="predicted"/>
<evidence type="ECO:0000256" key="1">
    <source>
        <dbReference type="SAM" id="Phobius"/>
    </source>
</evidence>
<organism evidence="2 3">
    <name type="scientific">Galliscardovia ingluviei</name>
    <dbReference type="NCBI Taxonomy" id="1769422"/>
    <lineage>
        <taxon>Bacteria</taxon>
        <taxon>Bacillati</taxon>
        <taxon>Actinomycetota</taxon>
        <taxon>Actinomycetes</taxon>
        <taxon>Bifidobacteriales</taxon>
        <taxon>Bifidobacteriaceae</taxon>
        <taxon>Galliscardovia</taxon>
    </lineage>
</organism>
<feature type="transmembrane region" description="Helical" evidence="1">
    <location>
        <begin position="113"/>
        <end position="134"/>
    </location>
</feature>
<evidence type="ECO:0000313" key="2">
    <source>
        <dbReference type="EMBL" id="GGI14079.1"/>
    </source>
</evidence>
<protein>
    <submittedName>
        <fullName evidence="2">Membrane protein</fullName>
    </submittedName>
</protein>
<comment type="caution">
    <text evidence="2">The sequence shown here is derived from an EMBL/GenBank/DDBJ whole genome shotgun (WGS) entry which is preliminary data.</text>
</comment>
<keyword evidence="1" id="KW-0812">Transmembrane</keyword>
<dbReference type="RefSeq" id="WP_188355089.1">
    <property type="nucleotide sequence ID" value="NZ_BMDH01000002.1"/>
</dbReference>
<evidence type="ECO:0000313" key="3">
    <source>
        <dbReference type="Proteomes" id="UP000619536"/>
    </source>
</evidence>
<name>A0A8J3AJR8_9BIFI</name>
<dbReference type="Pfam" id="PF11457">
    <property type="entry name" value="DUF3021"/>
    <property type="match status" value="1"/>
</dbReference>
<dbReference type="InterPro" id="IPR021560">
    <property type="entry name" value="DUF3021"/>
</dbReference>
<keyword evidence="3" id="KW-1185">Reference proteome</keyword>
<keyword evidence="1" id="KW-0472">Membrane</keyword>
<dbReference type="EMBL" id="BMDH01000002">
    <property type="protein sequence ID" value="GGI14079.1"/>
    <property type="molecule type" value="Genomic_DNA"/>
</dbReference>
<dbReference type="Proteomes" id="UP000619536">
    <property type="component" value="Unassembled WGS sequence"/>
</dbReference>
<dbReference type="AlphaFoldDB" id="A0A8J3AJR8"/>
<feature type="transmembrane region" description="Helical" evidence="1">
    <location>
        <begin position="87"/>
        <end position="107"/>
    </location>
</feature>
<keyword evidence="1" id="KW-1133">Transmembrane helix</keyword>
<gene>
    <name evidence="2" type="ORF">GCM10007377_09140</name>
</gene>
<accession>A0A8J3AJR8</accession>